<dbReference type="Gene3D" id="1.10.510.10">
    <property type="entry name" value="Transferase(Phosphotransferase) domain 1"/>
    <property type="match status" value="1"/>
</dbReference>
<dbReference type="InterPro" id="IPR011009">
    <property type="entry name" value="Kinase-like_dom_sf"/>
</dbReference>
<dbReference type="OrthoDB" id="432143at2759"/>
<dbReference type="Gene3D" id="2.60.120.10">
    <property type="entry name" value="Jelly Rolls"/>
    <property type="match status" value="1"/>
</dbReference>
<organism evidence="3 4">
    <name type="scientific">Symbiodinium natans</name>
    <dbReference type="NCBI Taxonomy" id="878477"/>
    <lineage>
        <taxon>Eukaryota</taxon>
        <taxon>Sar</taxon>
        <taxon>Alveolata</taxon>
        <taxon>Dinophyceae</taxon>
        <taxon>Suessiales</taxon>
        <taxon>Symbiodiniaceae</taxon>
        <taxon>Symbiodinium</taxon>
    </lineage>
</organism>
<dbReference type="SUPFAM" id="SSF51206">
    <property type="entry name" value="cAMP-binding domain-like"/>
    <property type="match status" value="1"/>
</dbReference>
<reference evidence="3" key="1">
    <citation type="submission" date="2021-02" db="EMBL/GenBank/DDBJ databases">
        <authorList>
            <person name="Dougan E. K."/>
            <person name="Rhodes N."/>
            <person name="Thang M."/>
            <person name="Chan C."/>
        </authorList>
    </citation>
    <scope>NUCLEOTIDE SEQUENCE</scope>
</reference>
<comment type="caution">
    <text evidence="3">The sequence shown here is derived from an EMBL/GenBank/DDBJ whole genome shotgun (WGS) entry which is preliminary data.</text>
</comment>
<keyword evidence="4" id="KW-1185">Reference proteome</keyword>
<proteinExistence type="predicted"/>
<evidence type="ECO:0008006" key="5">
    <source>
        <dbReference type="Google" id="ProtNLM"/>
    </source>
</evidence>
<dbReference type="GO" id="GO:0005524">
    <property type="term" value="F:ATP binding"/>
    <property type="evidence" value="ECO:0007669"/>
    <property type="project" value="InterPro"/>
</dbReference>
<evidence type="ECO:0000313" key="3">
    <source>
        <dbReference type="EMBL" id="CAE7239067.1"/>
    </source>
</evidence>
<feature type="domain" description="Protein kinase" evidence="1">
    <location>
        <begin position="175"/>
        <end position="433"/>
    </location>
</feature>
<evidence type="ECO:0000259" key="2">
    <source>
        <dbReference type="PROSITE" id="PS50042"/>
    </source>
</evidence>
<dbReference type="AlphaFoldDB" id="A0A812L078"/>
<accession>A0A812L078</accession>
<dbReference type="InterPro" id="IPR000595">
    <property type="entry name" value="cNMP-bd_dom"/>
</dbReference>
<evidence type="ECO:0000259" key="1">
    <source>
        <dbReference type="PROSITE" id="PS50011"/>
    </source>
</evidence>
<protein>
    <recommendedName>
        <fullName evidence="5">cGMP-dependent protein kinase</fullName>
    </recommendedName>
</protein>
<dbReference type="InterPro" id="IPR018490">
    <property type="entry name" value="cNMP-bd_dom_sf"/>
</dbReference>
<dbReference type="Proteomes" id="UP000604046">
    <property type="component" value="Unassembled WGS sequence"/>
</dbReference>
<dbReference type="Pfam" id="PF00069">
    <property type="entry name" value="Pkinase"/>
    <property type="match status" value="1"/>
</dbReference>
<dbReference type="SMART" id="SM00100">
    <property type="entry name" value="cNMP"/>
    <property type="match status" value="1"/>
</dbReference>
<dbReference type="InterPro" id="IPR014710">
    <property type="entry name" value="RmlC-like_jellyroll"/>
</dbReference>
<dbReference type="PROSITE" id="PS50042">
    <property type="entry name" value="CNMP_BINDING_3"/>
    <property type="match status" value="1"/>
</dbReference>
<evidence type="ECO:0000313" key="4">
    <source>
        <dbReference type="Proteomes" id="UP000604046"/>
    </source>
</evidence>
<dbReference type="InterPro" id="IPR000719">
    <property type="entry name" value="Prot_kinase_dom"/>
</dbReference>
<name>A0A812L078_9DINO</name>
<gene>
    <name evidence="3" type="ORF">SNAT2548_LOCUS10581</name>
</gene>
<feature type="domain" description="Cyclic nucleotide-binding" evidence="2">
    <location>
        <begin position="412"/>
        <end position="514"/>
    </location>
</feature>
<sequence length="1017" mass="114061">MAACLLLFKQRQHVGADGLPAINPNCVRICNHTETRLVVLAFTRENLVYAVGGEILTLAPNSHVDILSRSTRSKIAVRRKDAAHMIVLRRGSSLTLQPMHERTEAYNYKETQIADVLATWESGSSWEILAGPLFWRLPRNVEDVEFEVFSVLQSEGRVSFKVVRKEGRDWRGHPLARMRVIRAGFLGTKFLHKGTMYMGKIVSEQHAAEISQAHQRISGTFGPPESIVRFEGSLKTDTGAHLVLFEDFGESLARLIGKSSDYLNADDVDQCAQDLLAAISALHAQGLHHLALSPESVWLRRDGMGRMRLKLADLGVCEHPSKPWPTGRSRQLGWRTYMAPELQESKSTAEAVVARALAKRTKPKAAKIPESQVLGQIKALDILPSLRRHAPTGNRQGVAKEEIMALLKEFPIFAELSSFDLHQLAREFQGPFFIPPGASLFEVGELGDFLYLILAGEIVCRRGKKELRRYRRGGFVGETALLGPSPTKRIFAARVARGGPGCAVLRMHHTFFRKDLKTGGPLNSIVGPVRWRYLEKPGESMEPADADVFSAGLLWCQMAASSRVLTMYRIKRARTVEALLDAVAAREIGSFYFLLQDWRNVALIQLIIRRASAYEALFCLEERDKIVAESTSKEVYDETQQSVFGLIGRTVSDFQKGARSIFELTQDSMAASVAVQMSNRARATVLDQWEKLTNVATERMGQIAGELFGELYGNLFAKDLLWMFRNPTRTQRFPVLLVRDAEDGNLVARWRIGASMVFESELCAKTLPRVLPSVRPALSAGFQIGNAVGRNRAINFKRLWVDAFLGSFFKQFWALLRIRLKRVRGRRVRWDLLGSVLKESVVKGQTARNLVLTRFGRLPTKYDQNDPQVLQLLPSKWVPEIGLPLASGVGRGFMTRWWRGFRSGLRRKYVRPRFETWDLEDVPKVVLNFARQQGAEQAVLVASSVGDTMARDLGYWSGSFTGIVTGLAMCILGQSKSSGNDGEMVVADGYLESDRELIALEQYMRDSRAARERNPDE</sequence>
<dbReference type="SUPFAM" id="SSF56112">
    <property type="entry name" value="Protein kinase-like (PK-like)"/>
    <property type="match status" value="1"/>
</dbReference>
<dbReference type="PROSITE" id="PS50011">
    <property type="entry name" value="PROTEIN_KINASE_DOM"/>
    <property type="match status" value="1"/>
</dbReference>
<dbReference type="GO" id="GO:0004672">
    <property type="term" value="F:protein kinase activity"/>
    <property type="evidence" value="ECO:0007669"/>
    <property type="project" value="InterPro"/>
</dbReference>
<dbReference type="EMBL" id="CAJNDS010000879">
    <property type="protein sequence ID" value="CAE7239067.1"/>
    <property type="molecule type" value="Genomic_DNA"/>
</dbReference>
<dbReference type="SMART" id="SM00220">
    <property type="entry name" value="S_TKc"/>
    <property type="match status" value="1"/>
</dbReference>
<dbReference type="CDD" id="cd00038">
    <property type="entry name" value="CAP_ED"/>
    <property type="match status" value="1"/>
</dbReference>